<proteinExistence type="inferred from homology"/>
<organism evidence="6 7">
    <name type="scientific">Candidatus Ornithospirochaeta stercoravium</name>
    <dbReference type="NCBI Taxonomy" id="2840897"/>
    <lineage>
        <taxon>Bacteria</taxon>
        <taxon>Pseudomonadati</taxon>
        <taxon>Spirochaetota</taxon>
        <taxon>Spirochaetia</taxon>
        <taxon>Spirochaetales</taxon>
        <taxon>Spirochaetaceae</taxon>
        <taxon>Spirochaetaceae incertae sedis</taxon>
        <taxon>Candidatus Ornithospirochaeta</taxon>
    </lineage>
</organism>
<gene>
    <name evidence="6" type="ORF">IAA72_02455</name>
</gene>
<reference evidence="6" key="1">
    <citation type="submission" date="2020-10" db="EMBL/GenBank/DDBJ databases">
        <authorList>
            <person name="Gilroy R."/>
        </authorList>
    </citation>
    <scope>NUCLEOTIDE SEQUENCE</scope>
    <source>
        <strain evidence="6">14700</strain>
    </source>
</reference>
<evidence type="ECO:0000256" key="1">
    <source>
        <dbReference type="ARBA" id="ARBA00005417"/>
    </source>
</evidence>
<dbReference type="SUPFAM" id="SSF52540">
    <property type="entry name" value="P-loop containing nucleoside triphosphate hydrolases"/>
    <property type="match status" value="1"/>
</dbReference>
<evidence type="ECO:0000259" key="5">
    <source>
        <dbReference type="PROSITE" id="PS50893"/>
    </source>
</evidence>
<evidence type="ECO:0000313" key="6">
    <source>
        <dbReference type="EMBL" id="MBO8468629.1"/>
    </source>
</evidence>
<evidence type="ECO:0000256" key="4">
    <source>
        <dbReference type="ARBA" id="ARBA00022840"/>
    </source>
</evidence>
<sequence length="250" mass="27712">MMDAVVFSHVSKSYGDNIVLDDISLSIGKGEFVTIIGRSGCGKTTLLKTVNALIVPDKGDVIVDGKNLRETDTVMLRRSIGYSIQSVGLFPHMTVADNISYVPTISSVSGWKKGEREDKVASLLESVGLEASMMNRYPRELSGGQKQRVGIARALASSPDILLMDEPFGAVDEITREQLQDQMLKIHEEKRITVLFVTHDISEAFRLGTKTLVLDKGHIEQYDSPHTILESPATAFVKELIDKSRRFFLR</sequence>
<accession>A0A9D9I9S3</accession>
<dbReference type="SMART" id="SM00382">
    <property type="entry name" value="AAA"/>
    <property type="match status" value="1"/>
</dbReference>
<evidence type="ECO:0000256" key="3">
    <source>
        <dbReference type="ARBA" id="ARBA00022741"/>
    </source>
</evidence>
<dbReference type="PROSITE" id="PS50893">
    <property type="entry name" value="ABC_TRANSPORTER_2"/>
    <property type="match status" value="1"/>
</dbReference>
<keyword evidence="4 6" id="KW-0067">ATP-binding</keyword>
<dbReference type="GO" id="GO:0005524">
    <property type="term" value="F:ATP binding"/>
    <property type="evidence" value="ECO:0007669"/>
    <property type="project" value="UniProtKB-KW"/>
</dbReference>
<dbReference type="Proteomes" id="UP000810292">
    <property type="component" value="Unassembled WGS sequence"/>
</dbReference>
<dbReference type="InterPro" id="IPR003439">
    <property type="entry name" value="ABC_transporter-like_ATP-bd"/>
</dbReference>
<feature type="domain" description="ABC transporter" evidence="5">
    <location>
        <begin position="5"/>
        <end position="241"/>
    </location>
</feature>
<dbReference type="InterPro" id="IPR027417">
    <property type="entry name" value="P-loop_NTPase"/>
</dbReference>
<dbReference type="GO" id="GO:0015697">
    <property type="term" value="P:quaternary ammonium group transport"/>
    <property type="evidence" value="ECO:0007669"/>
    <property type="project" value="UniProtKB-ARBA"/>
</dbReference>
<comment type="similarity">
    <text evidence="1">Belongs to the ABC transporter superfamily.</text>
</comment>
<dbReference type="PROSITE" id="PS00211">
    <property type="entry name" value="ABC_TRANSPORTER_1"/>
    <property type="match status" value="1"/>
</dbReference>
<dbReference type="AlphaFoldDB" id="A0A9D9I9S3"/>
<dbReference type="GO" id="GO:0016887">
    <property type="term" value="F:ATP hydrolysis activity"/>
    <property type="evidence" value="ECO:0007669"/>
    <property type="project" value="InterPro"/>
</dbReference>
<protein>
    <submittedName>
        <fullName evidence="6">ATP-binding cassette domain-containing protein</fullName>
    </submittedName>
</protein>
<reference evidence="6" key="2">
    <citation type="journal article" date="2021" name="PeerJ">
        <title>Extensive microbial diversity within the chicken gut microbiome revealed by metagenomics and culture.</title>
        <authorList>
            <person name="Gilroy R."/>
            <person name="Ravi A."/>
            <person name="Getino M."/>
            <person name="Pursley I."/>
            <person name="Horton D.L."/>
            <person name="Alikhan N.F."/>
            <person name="Baker D."/>
            <person name="Gharbi K."/>
            <person name="Hall N."/>
            <person name="Watson M."/>
            <person name="Adriaenssens E.M."/>
            <person name="Foster-Nyarko E."/>
            <person name="Jarju S."/>
            <person name="Secka A."/>
            <person name="Antonio M."/>
            <person name="Oren A."/>
            <person name="Chaudhuri R.R."/>
            <person name="La Ragione R."/>
            <person name="Hildebrand F."/>
            <person name="Pallen M.J."/>
        </authorList>
    </citation>
    <scope>NUCLEOTIDE SEQUENCE</scope>
    <source>
        <strain evidence="6">14700</strain>
    </source>
</reference>
<evidence type="ECO:0000313" key="7">
    <source>
        <dbReference type="Proteomes" id="UP000810292"/>
    </source>
</evidence>
<dbReference type="Gene3D" id="3.40.50.300">
    <property type="entry name" value="P-loop containing nucleotide triphosphate hydrolases"/>
    <property type="match status" value="1"/>
</dbReference>
<dbReference type="PANTHER" id="PTHR43117">
    <property type="entry name" value="OSMOPROTECTANT IMPORT ATP-BINDING PROTEIN OSMV"/>
    <property type="match status" value="1"/>
</dbReference>
<comment type="caution">
    <text evidence="6">The sequence shown here is derived from an EMBL/GenBank/DDBJ whole genome shotgun (WGS) entry which is preliminary data.</text>
</comment>
<dbReference type="FunFam" id="3.40.50.300:FF:000425">
    <property type="entry name" value="Probable ABC transporter, ATP-binding subunit"/>
    <property type="match status" value="1"/>
</dbReference>
<dbReference type="InterPro" id="IPR017871">
    <property type="entry name" value="ABC_transporter-like_CS"/>
</dbReference>
<dbReference type="PANTHER" id="PTHR43117:SF4">
    <property type="entry name" value="OSMOPROTECTANT IMPORT ATP-BINDING PROTEIN OSMV"/>
    <property type="match status" value="1"/>
</dbReference>
<keyword evidence="2" id="KW-0813">Transport</keyword>
<dbReference type="Pfam" id="PF00005">
    <property type="entry name" value="ABC_tran"/>
    <property type="match status" value="1"/>
</dbReference>
<dbReference type="EMBL" id="JADIMF010000037">
    <property type="protein sequence ID" value="MBO8468629.1"/>
    <property type="molecule type" value="Genomic_DNA"/>
</dbReference>
<evidence type="ECO:0000256" key="2">
    <source>
        <dbReference type="ARBA" id="ARBA00022448"/>
    </source>
</evidence>
<dbReference type="InterPro" id="IPR003593">
    <property type="entry name" value="AAA+_ATPase"/>
</dbReference>
<keyword evidence="3" id="KW-0547">Nucleotide-binding</keyword>
<name>A0A9D9I9S3_9SPIO</name>